<sequence>MLRLYANLRLLTKLVIPVALLVVTSAAVVLLARDGMNTIAATTARVVDVSAVRVVRALSLAEMLNDAAVQEKNVIIEKRPEQMRVYADSHRKALDEASALMDAMMAMSDTEVRRQANAAIRDKLARFSELSRKVVELGLKDENDAAFQISANEGRAARQELMSLVRARVEVSQANMTQAKEAAAAEGAATVRNLVIFAAIGLAAVIGILAGVVVFLVSRPLARVTGALQRLAAGELEVAVDGADRRDEVGQLARALQVFKDNALEMKRMEEAGKTAKARAEAERLAERHRLADGFQASVGGIVDAVAAAATEMQSTAKAMTGSAEHTSHEATMVAAGAEQATGNVQTVASAAEQLSASVQEIARRVAESSQIAQGAVDEAARTNGIVHGLADAAQSIGEVVGLIQSIAGQTNLLALNATIEAARAGDAGKGFAVVAGEVKSLAAQTTRATEQIRTQIEGVQKATGQAVEAIAGIGRTISRISDIATGIAAAVEQQGAATREIAGNVAQAAQGTGDVSRTIVGVTQGATEVGSAAEQVLASATDLSRQAETLRAQTLRFLSEVRAA</sequence>
<evidence type="ECO:0000259" key="6">
    <source>
        <dbReference type="PROSITE" id="PS50885"/>
    </source>
</evidence>
<dbReference type="Proteomes" id="UP000325255">
    <property type="component" value="Unassembled WGS sequence"/>
</dbReference>
<dbReference type="PROSITE" id="PS50111">
    <property type="entry name" value="CHEMOTAXIS_TRANSDUC_2"/>
    <property type="match status" value="1"/>
</dbReference>
<dbReference type="Pfam" id="PF00672">
    <property type="entry name" value="HAMP"/>
    <property type="match status" value="1"/>
</dbReference>
<evidence type="ECO:0000256" key="2">
    <source>
        <dbReference type="ARBA" id="ARBA00029447"/>
    </source>
</evidence>
<dbReference type="OrthoDB" id="7295762at2"/>
<dbReference type="RefSeq" id="WP_150045648.1">
    <property type="nucleotide sequence ID" value="NZ_OW485603.1"/>
</dbReference>
<dbReference type="CDD" id="cd06225">
    <property type="entry name" value="HAMP"/>
    <property type="match status" value="1"/>
</dbReference>
<evidence type="ECO:0000313" key="8">
    <source>
        <dbReference type="Proteomes" id="UP000325255"/>
    </source>
</evidence>
<dbReference type="AlphaFoldDB" id="A0A5M6IJV9"/>
<dbReference type="Gene3D" id="1.10.287.950">
    <property type="entry name" value="Methyl-accepting chemotaxis protein"/>
    <property type="match status" value="1"/>
</dbReference>
<dbReference type="GO" id="GO:0007165">
    <property type="term" value="P:signal transduction"/>
    <property type="evidence" value="ECO:0007669"/>
    <property type="project" value="UniProtKB-KW"/>
</dbReference>
<protein>
    <submittedName>
        <fullName evidence="7">HAMP domain-containing protein</fullName>
    </submittedName>
</protein>
<name>A0A5M6IJV9_9PROT</name>
<evidence type="ECO:0000313" key="7">
    <source>
        <dbReference type="EMBL" id="KAA5608129.1"/>
    </source>
</evidence>
<keyword evidence="8" id="KW-1185">Reference proteome</keyword>
<gene>
    <name evidence="7" type="ORF">F1189_30535</name>
</gene>
<feature type="domain" description="HAMP" evidence="6">
    <location>
        <begin position="215"/>
        <end position="268"/>
    </location>
</feature>
<keyword evidence="1 3" id="KW-0807">Transducer</keyword>
<evidence type="ECO:0000256" key="3">
    <source>
        <dbReference type="PROSITE-ProRule" id="PRU00284"/>
    </source>
</evidence>
<evidence type="ECO:0000256" key="1">
    <source>
        <dbReference type="ARBA" id="ARBA00023224"/>
    </source>
</evidence>
<feature type="domain" description="Methyl-accepting transducer" evidence="5">
    <location>
        <begin position="302"/>
        <end position="545"/>
    </location>
</feature>
<dbReference type="PANTHER" id="PTHR32089">
    <property type="entry name" value="METHYL-ACCEPTING CHEMOTAXIS PROTEIN MCPB"/>
    <property type="match status" value="1"/>
</dbReference>
<comment type="similarity">
    <text evidence="2">Belongs to the methyl-accepting chemotaxis (MCP) protein family.</text>
</comment>
<feature type="transmembrane region" description="Helical" evidence="4">
    <location>
        <begin position="194"/>
        <end position="217"/>
    </location>
</feature>
<dbReference type="EMBL" id="VWPK01000104">
    <property type="protein sequence ID" value="KAA5608129.1"/>
    <property type="molecule type" value="Genomic_DNA"/>
</dbReference>
<comment type="caution">
    <text evidence="7">The sequence shown here is derived from an EMBL/GenBank/DDBJ whole genome shotgun (WGS) entry which is preliminary data.</text>
</comment>
<accession>A0A5M6IJV9</accession>
<dbReference type="Pfam" id="PF12729">
    <property type="entry name" value="4HB_MCP_1"/>
    <property type="match status" value="1"/>
</dbReference>
<feature type="transmembrane region" description="Helical" evidence="4">
    <location>
        <begin position="14"/>
        <end position="32"/>
    </location>
</feature>
<dbReference type="InterPro" id="IPR024478">
    <property type="entry name" value="HlyB_4HB_MCP"/>
</dbReference>
<keyword evidence="4" id="KW-1133">Transmembrane helix</keyword>
<dbReference type="InterPro" id="IPR004089">
    <property type="entry name" value="MCPsignal_dom"/>
</dbReference>
<evidence type="ECO:0000259" key="5">
    <source>
        <dbReference type="PROSITE" id="PS50111"/>
    </source>
</evidence>
<dbReference type="InterPro" id="IPR003660">
    <property type="entry name" value="HAMP_dom"/>
</dbReference>
<evidence type="ECO:0000256" key="4">
    <source>
        <dbReference type="SAM" id="Phobius"/>
    </source>
</evidence>
<dbReference type="SMART" id="SM00304">
    <property type="entry name" value="HAMP"/>
    <property type="match status" value="1"/>
</dbReference>
<dbReference type="Gene3D" id="6.10.340.10">
    <property type="match status" value="1"/>
</dbReference>
<dbReference type="GO" id="GO:0016020">
    <property type="term" value="C:membrane"/>
    <property type="evidence" value="ECO:0007669"/>
    <property type="project" value="InterPro"/>
</dbReference>
<organism evidence="7 8">
    <name type="scientific">Rhodovastum atsumiense</name>
    <dbReference type="NCBI Taxonomy" id="504468"/>
    <lineage>
        <taxon>Bacteria</taxon>
        <taxon>Pseudomonadati</taxon>
        <taxon>Pseudomonadota</taxon>
        <taxon>Alphaproteobacteria</taxon>
        <taxon>Acetobacterales</taxon>
        <taxon>Acetobacteraceae</taxon>
        <taxon>Rhodovastum</taxon>
    </lineage>
</organism>
<dbReference type="PANTHER" id="PTHR32089:SF112">
    <property type="entry name" value="LYSOZYME-LIKE PROTEIN-RELATED"/>
    <property type="match status" value="1"/>
</dbReference>
<proteinExistence type="inferred from homology"/>
<dbReference type="Pfam" id="PF00015">
    <property type="entry name" value="MCPsignal"/>
    <property type="match status" value="1"/>
</dbReference>
<keyword evidence="4" id="KW-0472">Membrane</keyword>
<dbReference type="SUPFAM" id="SSF58104">
    <property type="entry name" value="Methyl-accepting chemotaxis protein (MCP) signaling domain"/>
    <property type="match status" value="1"/>
</dbReference>
<keyword evidence="4" id="KW-0812">Transmembrane</keyword>
<dbReference type="SMART" id="SM00283">
    <property type="entry name" value="MA"/>
    <property type="match status" value="1"/>
</dbReference>
<reference evidence="7 8" key="1">
    <citation type="submission" date="2019-09" db="EMBL/GenBank/DDBJ databases">
        <title>Genome sequence of Rhodovastum atsumiense, a diverse member of the Acetobacteraceae family of non-sulfur purple photosynthetic bacteria.</title>
        <authorList>
            <person name="Meyer T."/>
            <person name="Kyndt J."/>
        </authorList>
    </citation>
    <scope>NUCLEOTIDE SEQUENCE [LARGE SCALE GENOMIC DNA]</scope>
    <source>
        <strain evidence="7 8">DSM 21279</strain>
    </source>
</reference>
<dbReference type="PROSITE" id="PS50885">
    <property type="entry name" value="HAMP"/>
    <property type="match status" value="1"/>
</dbReference>